<dbReference type="PANTHER" id="PTHR48105">
    <property type="entry name" value="THIOREDOXIN REDUCTASE 1-RELATED-RELATED"/>
    <property type="match status" value="1"/>
</dbReference>
<dbReference type="Gene3D" id="3.50.50.60">
    <property type="entry name" value="FAD/NAD(P)-binding domain"/>
    <property type="match status" value="2"/>
</dbReference>
<dbReference type="Pfam" id="PF07992">
    <property type="entry name" value="Pyr_redox_2"/>
    <property type="match status" value="1"/>
</dbReference>
<dbReference type="InterPro" id="IPR036188">
    <property type="entry name" value="FAD/NAD-bd_sf"/>
</dbReference>
<feature type="region of interest" description="Disordered" evidence="3">
    <location>
        <begin position="1"/>
        <end position="21"/>
    </location>
</feature>
<feature type="domain" description="FAD/NAD(P)-binding" evidence="4">
    <location>
        <begin position="29"/>
        <end position="310"/>
    </location>
</feature>
<dbReference type="Proteomes" id="UP000007013">
    <property type="component" value="Chromosome"/>
</dbReference>
<reference evidence="5 6" key="1">
    <citation type="journal article" date="2011" name="J. Bacteriol.">
        <title>Genome sequence of the verrucomicrobium Opitutus terrae PB90-1, an abundant inhabitant of rice paddy soil ecosystems.</title>
        <authorList>
            <person name="van Passel M.W."/>
            <person name="Kant R."/>
            <person name="Palva A."/>
            <person name="Copeland A."/>
            <person name="Lucas S."/>
            <person name="Lapidus A."/>
            <person name="Glavina del Rio T."/>
            <person name="Pitluck S."/>
            <person name="Goltsman E."/>
            <person name="Clum A."/>
            <person name="Sun H."/>
            <person name="Schmutz J."/>
            <person name="Larimer F.W."/>
            <person name="Land M.L."/>
            <person name="Hauser L."/>
            <person name="Kyrpides N."/>
            <person name="Mikhailova N."/>
            <person name="Richardson P.P."/>
            <person name="Janssen P.H."/>
            <person name="de Vos W.M."/>
            <person name="Smidt H."/>
        </authorList>
    </citation>
    <scope>NUCLEOTIDE SEQUENCE [LARGE SCALE GENOMIC DNA]</scope>
    <source>
        <strain evidence="6">DSM 11246 / JCM 15787 / PB90-1</strain>
    </source>
</reference>
<proteinExistence type="predicted"/>
<dbReference type="HOGENOM" id="CLU_031864_5_0_0"/>
<evidence type="ECO:0000256" key="3">
    <source>
        <dbReference type="SAM" id="MobiDB-lite"/>
    </source>
</evidence>
<dbReference type="STRING" id="452637.Oter_0773"/>
<dbReference type="SUPFAM" id="SSF51905">
    <property type="entry name" value="FAD/NAD(P)-binding domain"/>
    <property type="match status" value="1"/>
</dbReference>
<dbReference type="PRINTS" id="PR00368">
    <property type="entry name" value="FADPNR"/>
</dbReference>
<protein>
    <submittedName>
        <fullName evidence="5">FAD-dependent pyridine nucleotide-disulphide oxidoreductase</fullName>
    </submittedName>
</protein>
<evidence type="ECO:0000259" key="4">
    <source>
        <dbReference type="Pfam" id="PF07992"/>
    </source>
</evidence>
<dbReference type="InterPro" id="IPR050097">
    <property type="entry name" value="Ferredoxin-NADP_redctase_2"/>
</dbReference>
<feature type="compositionally biased region" description="Basic and acidic residues" evidence="3">
    <location>
        <begin position="1"/>
        <end position="10"/>
    </location>
</feature>
<name>B1ZVG4_OPITP</name>
<dbReference type="EMBL" id="CP001032">
    <property type="protein sequence ID" value="ACB74061.1"/>
    <property type="molecule type" value="Genomic_DNA"/>
</dbReference>
<sequence length="327" mass="34403">MLRCQQRERSTAAPRSPGDIVATDSGELHDVCIVGAGPAGLNAALILGRCRRDVVVIDSGKPRNGASRALHGFLSRDGTPPLELRALGRAELEPYPSVQLRQNTAVVAARRGENRFDLTLADGSTVAARILLLATGRIDLVPEKPGFREYYGLGVFHCPYCDGWEHRDETLVAYSSGETGHDLALDLRVWSRDVVLCTDGPSGLTPAQLRKLALNGVRVIEAPVVGARGGTGGVIASIVFEGHPELSCGAIFFSSDCLQKSPLAEELGCDLDDTGSVRCTGHAATQVPGLYVAGNVRGGVHLAIVAAAEGAEAGMAINNALHEADLK</sequence>
<keyword evidence="2" id="KW-0560">Oxidoreductase</keyword>
<keyword evidence="6" id="KW-1185">Reference proteome</keyword>
<accession>B1ZVG4</accession>
<gene>
    <name evidence="5" type="ordered locus">Oter_0773</name>
</gene>
<dbReference type="OrthoDB" id="9806179at2"/>
<dbReference type="AlphaFoldDB" id="B1ZVG4"/>
<dbReference type="InterPro" id="IPR023753">
    <property type="entry name" value="FAD/NAD-binding_dom"/>
</dbReference>
<dbReference type="eggNOG" id="COG0492">
    <property type="taxonomic scope" value="Bacteria"/>
</dbReference>
<evidence type="ECO:0000313" key="5">
    <source>
        <dbReference type="EMBL" id="ACB74061.1"/>
    </source>
</evidence>
<evidence type="ECO:0000256" key="1">
    <source>
        <dbReference type="ARBA" id="ARBA00022630"/>
    </source>
</evidence>
<evidence type="ECO:0000313" key="6">
    <source>
        <dbReference type="Proteomes" id="UP000007013"/>
    </source>
</evidence>
<dbReference type="GO" id="GO:0016491">
    <property type="term" value="F:oxidoreductase activity"/>
    <property type="evidence" value="ECO:0007669"/>
    <property type="project" value="UniProtKB-KW"/>
</dbReference>
<dbReference type="KEGG" id="ote:Oter_0773"/>
<keyword evidence="1" id="KW-0285">Flavoprotein</keyword>
<dbReference type="PRINTS" id="PR00469">
    <property type="entry name" value="PNDRDTASEII"/>
</dbReference>
<evidence type="ECO:0000256" key="2">
    <source>
        <dbReference type="ARBA" id="ARBA00023002"/>
    </source>
</evidence>
<organism evidence="5 6">
    <name type="scientific">Opitutus terrae (strain DSM 11246 / JCM 15787 / PB90-1)</name>
    <dbReference type="NCBI Taxonomy" id="452637"/>
    <lineage>
        <taxon>Bacteria</taxon>
        <taxon>Pseudomonadati</taxon>
        <taxon>Verrucomicrobiota</taxon>
        <taxon>Opitutia</taxon>
        <taxon>Opitutales</taxon>
        <taxon>Opitutaceae</taxon>
        <taxon>Opitutus</taxon>
    </lineage>
</organism>